<protein>
    <submittedName>
        <fullName evidence="2">Uncharacterized protein</fullName>
    </submittedName>
</protein>
<gene>
    <name evidence="2" type="ORF">MSZNOR_1091</name>
</gene>
<reference evidence="2 3" key="1">
    <citation type="submission" date="2023-03" db="EMBL/GenBank/DDBJ databases">
        <authorList>
            <person name="Pearce D."/>
        </authorList>
    </citation>
    <scope>NUCLEOTIDE SEQUENCE [LARGE SCALE GENOMIC DNA]</scope>
    <source>
        <strain evidence="2">Msz</strain>
    </source>
</reference>
<keyword evidence="3" id="KW-1185">Reference proteome</keyword>
<sequence length="156" mass="17868">MNSEADPIVGNWYQHLDKGQAFQVVYVDEEADLVEIQYFDGDVEGMDFDTWHRLDIEPIEAPENWSGPLDISELDDLTGTEVSDTPPEDWAEPLEEVEKPEERSVEAIPEEAENDWGGGFPEEELLEEEPPAEMPEEPDEEELRQGNGDSWMEEEE</sequence>
<name>A0ABM9HZ24_9GAMM</name>
<dbReference type="RefSeq" id="WP_026612092.1">
    <property type="nucleotide sequence ID" value="NZ_OX458333.1"/>
</dbReference>
<evidence type="ECO:0000313" key="2">
    <source>
        <dbReference type="EMBL" id="CAI8774257.1"/>
    </source>
</evidence>
<feature type="compositionally biased region" description="Acidic residues" evidence="1">
    <location>
        <begin position="121"/>
        <end position="142"/>
    </location>
</feature>
<feature type="compositionally biased region" description="Basic and acidic residues" evidence="1">
    <location>
        <begin position="96"/>
        <end position="105"/>
    </location>
</feature>
<feature type="region of interest" description="Disordered" evidence="1">
    <location>
        <begin position="61"/>
        <end position="156"/>
    </location>
</feature>
<evidence type="ECO:0000313" key="3">
    <source>
        <dbReference type="Proteomes" id="UP001162030"/>
    </source>
</evidence>
<accession>A0ABM9HZ24</accession>
<dbReference type="Pfam" id="PF20549">
    <property type="entry name" value="DUF6763"/>
    <property type="match status" value="1"/>
</dbReference>
<evidence type="ECO:0000256" key="1">
    <source>
        <dbReference type="SAM" id="MobiDB-lite"/>
    </source>
</evidence>
<feature type="compositionally biased region" description="Acidic residues" evidence="1">
    <location>
        <begin position="86"/>
        <end position="95"/>
    </location>
</feature>
<dbReference type="EMBL" id="OX458333">
    <property type="protein sequence ID" value="CAI8774257.1"/>
    <property type="molecule type" value="Genomic_DNA"/>
</dbReference>
<proteinExistence type="predicted"/>
<dbReference type="InterPro" id="IPR046651">
    <property type="entry name" value="DUF6763"/>
</dbReference>
<organism evidence="2 3">
    <name type="scientific">Methylocaldum szegediense</name>
    <dbReference type="NCBI Taxonomy" id="73780"/>
    <lineage>
        <taxon>Bacteria</taxon>
        <taxon>Pseudomonadati</taxon>
        <taxon>Pseudomonadota</taxon>
        <taxon>Gammaproteobacteria</taxon>
        <taxon>Methylococcales</taxon>
        <taxon>Methylococcaceae</taxon>
        <taxon>Methylocaldum</taxon>
    </lineage>
</organism>
<dbReference type="Proteomes" id="UP001162030">
    <property type="component" value="Chromosome"/>
</dbReference>